<name>A0A9K3CPF8_9EUKA</name>
<accession>A0A9K3CPF8</accession>
<proteinExistence type="predicted"/>
<organism evidence="1 2">
    <name type="scientific">Kipferlia bialata</name>
    <dbReference type="NCBI Taxonomy" id="797122"/>
    <lineage>
        <taxon>Eukaryota</taxon>
        <taxon>Metamonada</taxon>
        <taxon>Carpediemonas-like organisms</taxon>
        <taxon>Kipferlia</taxon>
    </lineage>
</organism>
<dbReference type="GO" id="GO:0004062">
    <property type="term" value="F:aryl sulfotransferase activity"/>
    <property type="evidence" value="ECO:0007669"/>
    <property type="project" value="InterPro"/>
</dbReference>
<evidence type="ECO:0000313" key="1">
    <source>
        <dbReference type="EMBL" id="GIQ81063.1"/>
    </source>
</evidence>
<sequence>MYAGYLITYKDREPEVVKIKDWFRTFQELDVPVPLERAMQPEEHWDVILTFDPNHKLVNVWDSKEHIDMSLEEQEEWSFNNLYFNLDLQAVEAIYYGDVSSDRTHSNTFFYDPRDKNLYISVRNHDSVYKLNWDSGSEVVPQGDPIFNLQNFKFFDRDYNPITKDPENNVYTFSHQHCPVIYEIEGRDDIYVMSLFDNNNTPVMKYGQPENSYAIAMLIHEERQEAVFMFRKALPEFSFAMGSSMALHNGNFFYLSGVHDGLFEGSSLAGAQTSIYEMNPEGEIVYSATGKANCYRGWRLNSLHGSVDYQKIDFRRLPIPEAWNTPL</sequence>
<gene>
    <name evidence="1" type="ORF">KIPB_001962</name>
</gene>
<evidence type="ECO:0000313" key="2">
    <source>
        <dbReference type="Proteomes" id="UP000265618"/>
    </source>
</evidence>
<dbReference type="SUPFAM" id="SSF101898">
    <property type="entry name" value="NHL repeat"/>
    <property type="match status" value="1"/>
</dbReference>
<comment type="caution">
    <text evidence="1">The sequence shown here is derived from an EMBL/GenBank/DDBJ whole genome shotgun (WGS) entry which is preliminary data.</text>
</comment>
<keyword evidence="2" id="KW-1185">Reference proteome</keyword>
<dbReference type="InterPro" id="IPR010262">
    <property type="entry name" value="Arylsulfotransferase_bact"/>
</dbReference>
<dbReference type="AlphaFoldDB" id="A0A9K3CPF8"/>
<reference evidence="1 2" key="1">
    <citation type="journal article" date="2018" name="PLoS ONE">
        <title>The draft genome of Kipferlia bialata reveals reductive genome evolution in fornicate parasites.</title>
        <authorList>
            <person name="Tanifuji G."/>
            <person name="Takabayashi S."/>
            <person name="Kume K."/>
            <person name="Takagi M."/>
            <person name="Nakayama T."/>
            <person name="Kamikawa R."/>
            <person name="Inagaki Y."/>
            <person name="Hashimoto T."/>
        </authorList>
    </citation>
    <scope>NUCLEOTIDE SEQUENCE [LARGE SCALE GENOMIC DNA]</scope>
    <source>
        <strain evidence="1">NY0173</strain>
    </source>
</reference>
<dbReference type="EMBL" id="BDIP01000299">
    <property type="protein sequence ID" value="GIQ81063.1"/>
    <property type="molecule type" value="Genomic_DNA"/>
</dbReference>
<protein>
    <submittedName>
        <fullName evidence="1">Arylsulfotransferase</fullName>
    </submittedName>
</protein>
<dbReference type="Proteomes" id="UP000265618">
    <property type="component" value="Unassembled WGS sequence"/>
</dbReference>
<dbReference type="Pfam" id="PF05935">
    <property type="entry name" value="Arylsulfotrans"/>
    <property type="match status" value="1"/>
</dbReference>